<proteinExistence type="predicted"/>
<feature type="transmembrane region" description="Helical" evidence="1">
    <location>
        <begin position="54"/>
        <end position="76"/>
    </location>
</feature>
<feature type="transmembrane region" description="Helical" evidence="1">
    <location>
        <begin position="295"/>
        <end position="321"/>
    </location>
</feature>
<organism evidence="3 4">
    <name type="scientific">Knipowitschia caucasica</name>
    <name type="common">Caucasian dwarf goby</name>
    <name type="synonym">Pomatoschistus caucasicus</name>
    <dbReference type="NCBI Taxonomy" id="637954"/>
    <lineage>
        <taxon>Eukaryota</taxon>
        <taxon>Metazoa</taxon>
        <taxon>Chordata</taxon>
        <taxon>Craniata</taxon>
        <taxon>Vertebrata</taxon>
        <taxon>Euteleostomi</taxon>
        <taxon>Actinopterygii</taxon>
        <taxon>Neopterygii</taxon>
        <taxon>Teleostei</taxon>
        <taxon>Neoteleostei</taxon>
        <taxon>Acanthomorphata</taxon>
        <taxon>Gobiaria</taxon>
        <taxon>Gobiiformes</taxon>
        <taxon>Gobioidei</taxon>
        <taxon>Gobiidae</taxon>
        <taxon>Gobiinae</taxon>
        <taxon>Knipowitschia</taxon>
    </lineage>
</organism>
<keyword evidence="1" id="KW-1133">Transmembrane helix</keyword>
<protein>
    <submittedName>
        <fullName evidence="3">Uncharacterized protein</fullName>
    </submittedName>
</protein>
<name>A0AAV2L5A7_KNICA</name>
<feature type="transmembrane region" description="Helical" evidence="1">
    <location>
        <begin position="545"/>
        <end position="570"/>
    </location>
</feature>
<dbReference type="EMBL" id="OZ035843">
    <property type="protein sequence ID" value="CAL1597104.1"/>
    <property type="molecule type" value="Genomic_DNA"/>
</dbReference>
<reference evidence="3 4" key="1">
    <citation type="submission" date="2024-04" db="EMBL/GenBank/DDBJ databases">
        <authorList>
            <person name="Waldvogel A.-M."/>
            <person name="Schoenle A."/>
        </authorList>
    </citation>
    <scope>NUCLEOTIDE SEQUENCE [LARGE SCALE GENOMIC DNA]</scope>
</reference>
<feature type="transmembrane region" description="Helical" evidence="1">
    <location>
        <begin position="257"/>
        <end position="274"/>
    </location>
</feature>
<gene>
    <name evidence="3" type="ORF">KC01_LOCUS25663</name>
</gene>
<feature type="transmembrane region" description="Helical" evidence="1">
    <location>
        <begin position="458"/>
        <end position="479"/>
    </location>
</feature>
<dbReference type="AlphaFoldDB" id="A0AAV2L5A7"/>
<feature type="signal peptide" evidence="2">
    <location>
        <begin position="1"/>
        <end position="20"/>
    </location>
</feature>
<keyword evidence="4" id="KW-1185">Reference proteome</keyword>
<accession>A0AAV2L5A7</accession>
<dbReference type="PANTHER" id="PTHR33802">
    <property type="entry name" value="SI:CH211-161H7.5-RELATED"/>
    <property type="match status" value="1"/>
</dbReference>
<dbReference type="Proteomes" id="UP001497482">
    <property type="component" value="Chromosome 21"/>
</dbReference>
<evidence type="ECO:0000256" key="1">
    <source>
        <dbReference type="SAM" id="Phobius"/>
    </source>
</evidence>
<evidence type="ECO:0000313" key="3">
    <source>
        <dbReference type="EMBL" id="CAL1597104.1"/>
    </source>
</evidence>
<evidence type="ECO:0000256" key="2">
    <source>
        <dbReference type="SAM" id="SignalP"/>
    </source>
</evidence>
<feature type="transmembrane region" description="Helical" evidence="1">
    <location>
        <begin position="232"/>
        <end position="251"/>
    </location>
</feature>
<feature type="transmembrane region" description="Helical" evidence="1">
    <location>
        <begin position="409"/>
        <end position="429"/>
    </location>
</feature>
<keyword evidence="1" id="KW-0812">Transmembrane</keyword>
<feature type="transmembrane region" description="Helical" evidence="1">
    <location>
        <begin position="206"/>
        <end position="225"/>
    </location>
</feature>
<dbReference type="PANTHER" id="PTHR33802:SF4">
    <property type="entry name" value="SI:DKEY-29D8.3"/>
    <property type="match status" value="1"/>
</dbReference>
<feature type="transmembrane region" description="Helical" evidence="1">
    <location>
        <begin position="97"/>
        <end position="117"/>
    </location>
</feature>
<feature type="transmembrane region" description="Helical" evidence="1">
    <location>
        <begin position="163"/>
        <end position="186"/>
    </location>
</feature>
<feature type="transmembrane region" description="Helical" evidence="1">
    <location>
        <begin position="123"/>
        <end position="142"/>
    </location>
</feature>
<feature type="transmembrane region" description="Helical" evidence="1">
    <location>
        <begin position="491"/>
        <end position="512"/>
    </location>
</feature>
<evidence type="ECO:0000313" key="4">
    <source>
        <dbReference type="Proteomes" id="UP001497482"/>
    </source>
</evidence>
<sequence length="600" mass="68313">MPNSTRAVLMLVGFFTFLAALTLNTLSSFGDRTGIFTQSTEDVLLKYNTPFTPALWTYFVWDFIYFWVLAMFVYFISGLCRRTAYDWMYTTPAALPYGFHICLIVNFCLNITFLFLFDKEMLFSVMITSGLMTASDYTLLFFSCRGLKIYGAWLHKYHRIDLWLYRILVQNGVSLYATWGTLSTLLNLTIYLQHQTGASRCHCATVSQLLLLILLFVWFLFENFYFETHVRYIFTIYPVVILWLSGNIDILDPGTHNFIFGVFSLITCCLLFLCPEQTSRMTVPMSQASHQVIHGAAVALALVTQVCAVVFCALFGEHAVLEAVAPAGNETWSLEVNMDHWAHNNWILVDSWTLAWLLEALYRLCKTNVQGPEACNPELHPPLFYLMWASVCSARICSMLLWLKGELVTSFLMSVVQPSISFCMLYTSYSNVNKHMARLAINSPSIVWWMRYLTQSGLALFAWWTLQIAAIHFGLVLKYKAGVPDTTASTIVLTAVLLSAVIWFILQSVFYLKHMRYTFTVYPILILGLGAIFTRTFQFSNVTVNTIYCGCMIMLFTIMSSIHQVLACLYKGTSWPPALPLEKSSAVWSSEGKANMHLHG</sequence>
<feature type="chain" id="PRO_5043853181" evidence="2">
    <location>
        <begin position="21"/>
        <end position="600"/>
    </location>
</feature>
<feature type="transmembrane region" description="Helical" evidence="1">
    <location>
        <begin position="519"/>
        <end position="539"/>
    </location>
</feature>
<keyword evidence="2" id="KW-0732">Signal</keyword>
<keyword evidence="1" id="KW-0472">Membrane</keyword>